<comment type="caution">
    <text evidence="3">The sequence shown here is derived from an EMBL/GenBank/DDBJ whole genome shotgun (WGS) entry which is preliminary data.</text>
</comment>
<dbReference type="GO" id="GO:0005739">
    <property type="term" value="C:mitochondrion"/>
    <property type="evidence" value="ECO:0007669"/>
    <property type="project" value="TreeGrafter"/>
</dbReference>
<evidence type="ECO:0000256" key="1">
    <source>
        <dbReference type="ARBA" id="ARBA00009058"/>
    </source>
</evidence>
<evidence type="ECO:0000313" key="4">
    <source>
        <dbReference type="Proteomes" id="UP000242188"/>
    </source>
</evidence>
<evidence type="ECO:0000313" key="3">
    <source>
        <dbReference type="EMBL" id="OWF43027.1"/>
    </source>
</evidence>
<dbReference type="InterPro" id="IPR037667">
    <property type="entry name" value="FMC1_homologue"/>
</dbReference>
<reference evidence="3 4" key="1">
    <citation type="journal article" date="2017" name="Nat. Ecol. Evol.">
        <title>Scallop genome provides insights into evolution of bilaterian karyotype and development.</title>
        <authorList>
            <person name="Wang S."/>
            <person name="Zhang J."/>
            <person name="Jiao W."/>
            <person name="Li J."/>
            <person name="Xun X."/>
            <person name="Sun Y."/>
            <person name="Guo X."/>
            <person name="Huan P."/>
            <person name="Dong B."/>
            <person name="Zhang L."/>
            <person name="Hu X."/>
            <person name="Sun X."/>
            <person name="Wang J."/>
            <person name="Zhao C."/>
            <person name="Wang Y."/>
            <person name="Wang D."/>
            <person name="Huang X."/>
            <person name="Wang R."/>
            <person name="Lv J."/>
            <person name="Li Y."/>
            <person name="Zhang Z."/>
            <person name="Liu B."/>
            <person name="Lu W."/>
            <person name="Hui Y."/>
            <person name="Liang J."/>
            <person name="Zhou Z."/>
            <person name="Hou R."/>
            <person name="Li X."/>
            <person name="Liu Y."/>
            <person name="Li H."/>
            <person name="Ning X."/>
            <person name="Lin Y."/>
            <person name="Zhao L."/>
            <person name="Xing Q."/>
            <person name="Dou J."/>
            <person name="Li Y."/>
            <person name="Mao J."/>
            <person name="Guo H."/>
            <person name="Dou H."/>
            <person name="Li T."/>
            <person name="Mu C."/>
            <person name="Jiang W."/>
            <person name="Fu Q."/>
            <person name="Fu X."/>
            <person name="Miao Y."/>
            <person name="Liu J."/>
            <person name="Yu Q."/>
            <person name="Li R."/>
            <person name="Liao H."/>
            <person name="Li X."/>
            <person name="Kong Y."/>
            <person name="Jiang Z."/>
            <person name="Chourrout D."/>
            <person name="Li R."/>
            <person name="Bao Z."/>
        </authorList>
    </citation>
    <scope>NUCLEOTIDE SEQUENCE [LARGE SCALE GENOMIC DNA]</scope>
    <source>
        <strain evidence="3 4">PY_sf001</strain>
    </source>
</reference>
<dbReference type="Proteomes" id="UP000242188">
    <property type="component" value="Unassembled WGS sequence"/>
</dbReference>
<accession>A0A210Q2R6</accession>
<dbReference type="STRING" id="6573.A0A210Q2R6"/>
<protein>
    <recommendedName>
        <fullName evidence="2">Protein FMC1 homolog</fullName>
    </recommendedName>
</protein>
<organism evidence="3 4">
    <name type="scientific">Mizuhopecten yessoensis</name>
    <name type="common">Japanese scallop</name>
    <name type="synonym">Patinopecten yessoensis</name>
    <dbReference type="NCBI Taxonomy" id="6573"/>
    <lineage>
        <taxon>Eukaryota</taxon>
        <taxon>Metazoa</taxon>
        <taxon>Spiralia</taxon>
        <taxon>Lophotrochozoa</taxon>
        <taxon>Mollusca</taxon>
        <taxon>Bivalvia</taxon>
        <taxon>Autobranchia</taxon>
        <taxon>Pteriomorphia</taxon>
        <taxon>Pectinida</taxon>
        <taxon>Pectinoidea</taxon>
        <taxon>Pectinidae</taxon>
        <taxon>Mizuhopecten</taxon>
    </lineage>
</organism>
<dbReference type="OrthoDB" id="551431at2759"/>
<evidence type="ECO:0000256" key="2">
    <source>
        <dbReference type="ARBA" id="ARBA00013846"/>
    </source>
</evidence>
<dbReference type="PANTHER" id="PTHR31716">
    <property type="entry name" value="PROTEIN FMC1 HOMOLOG"/>
    <property type="match status" value="1"/>
</dbReference>
<comment type="similarity">
    <text evidence="1">Belongs to the FMC1 family.</text>
</comment>
<proteinExistence type="inferred from homology"/>
<name>A0A210Q2R6_MIZYE</name>
<dbReference type="EMBL" id="NEDP02005180">
    <property type="protein sequence ID" value="OWF43027.1"/>
    <property type="molecule type" value="Genomic_DNA"/>
</dbReference>
<dbReference type="AlphaFoldDB" id="A0A210Q2R6"/>
<dbReference type="PANTHER" id="PTHR31716:SF1">
    <property type="entry name" value="PROTEIN FMC1 HOMOLOG"/>
    <property type="match status" value="1"/>
</dbReference>
<gene>
    <name evidence="3" type="ORF">KP79_PYT04977</name>
</gene>
<keyword evidence="4" id="KW-1185">Reference proteome</keyword>
<dbReference type="CDD" id="cd20271">
    <property type="entry name" value="Complex1_LYR_FMC1"/>
    <property type="match status" value="1"/>
</dbReference>
<sequence length="103" mass="11919">MASSMTSRQIFRQLSREFQLIHPKVKLEDVPAFKHMTEQFKKFQATGKLLCRADNEVQYVADTYRCMLQSTRKHDELMKMYGGKADRSTEESANLVGLTLPKC</sequence>